<dbReference type="PANTHER" id="PTHR43642">
    <property type="entry name" value="HYBRID SIGNAL TRANSDUCTION HISTIDINE KINASE G"/>
    <property type="match status" value="1"/>
</dbReference>
<dbReference type="Pfam" id="PF13191">
    <property type="entry name" value="AAA_16"/>
    <property type="match status" value="1"/>
</dbReference>
<dbReference type="InterPro" id="IPR053159">
    <property type="entry name" value="Hybrid_Histidine_Kinase"/>
</dbReference>
<dbReference type="Gene3D" id="1.10.287.130">
    <property type="match status" value="1"/>
</dbReference>
<dbReference type="SUPFAM" id="SSF56112">
    <property type="entry name" value="Protein kinase-like (PK-like)"/>
    <property type="match status" value="1"/>
</dbReference>
<dbReference type="InterPro" id="IPR003018">
    <property type="entry name" value="GAF"/>
</dbReference>
<dbReference type="EMBL" id="JSZA02000287">
    <property type="protein sequence ID" value="TGN99878.1"/>
    <property type="molecule type" value="Genomic_DNA"/>
</dbReference>
<dbReference type="PANTHER" id="PTHR43642:SF1">
    <property type="entry name" value="HYBRID SIGNAL TRANSDUCTION HISTIDINE KINASE G"/>
    <property type="match status" value="1"/>
</dbReference>
<dbReference type="PROSITE" id="PS50011">
    <property type="entry name" value="PROTEIN_KINASE_DOM"/>
    <property type="match status" value="1"/>
</dbReference>
<gene>
    <name evidence="2" type="ORF">PN36_32465</name>
</gene>
<dbReference type="SUPFAM" id="SSF52540">
    <property type="entry name" value="P-loop containing nucleoside triphosphate hydrolases"/>
    <property type="match status" value="1"/>
</dbReference>
<accession>A0A4E0QK84</accession>
<sequence>NIIHKDINPSNIVFNPNTGVLKIIDFGISTQLSRQLMVLNVLEGTLLYMSPEQTGRMNRTLDYRTDFYSLGATFYQLFTGVVPFDTNDPIELVHCHLAKQALPPIQINPDIPRVISDIIMKLLEKTPEDRYQSAWGLKADLENCLNHSGEIFPLARFDISDRFQIPQKLYGREHEIETLLAAFERVTKGKAEMMLVAGYSGIGKSVLVKEIYKSLTIKNGYFITGKFDQFQRNIPYSAIVKAFGELVRQLLTESEAQLSKWKEQLLTALGPNGQIIIDVIPEIELIIGQQAPIPTLGPTESKNRFNIVFQNFMRVFCQPAHPLVIFLDDLQWVDSASLKLVERVMTDKKTSSLFLIGAYRDNEVNPAHPLMMTLDSLGNVTINQITLKPLAFEHIQQLLADSLHRGAVGSLTDLVMRKTQGNPFFVNQFLHTLYEENLLSFMPDYGWQWDIAQIEAIDITDNVVDLMIGKLKKLPESAQHVLRLAACIGNHFDLDTLSLIHEKSASETFQNLMPVMMEGLILLTADSGDDLKIRQFQFLHDRVQQAAYALIDDEHKKAVHLKIGRLLLANIVVQKSFFVVSGISLRGFPETTFLDNYTPVEKVFEIVDQLNIGSELIQASEEREQLAQLNLAAGIKAKSSAAYSAALNYLNKGIGLLKKKIKDELTLKLHLEAAEAAYLNGQFDDMEQSANLVLQQKAATLLDQIKIYEIKIQAYMAQNRMLDAIETARLALKLLGIKIPKKPNLLQILFSLLKTRLSLATKRNLINLPETSEPKNSAAMRILLYSISSVYLAYPKLLPILMSKQIDLSLKYGHFSVSAGAYGAYGIILCGVLGDIKMGEKLAKLALDLLEKSPTQAIQGRTIYYINSCVNHWTQHLKHSLNPLQESYKRCLETGDLEYASYALLIYCCNAFYMGREFTLLEPEVASYNESMQALKQTTPLHYNQILHQSLLNLMAENVSCRLVGDAYNEEEMLPHHLKKGDRGAIFILYFQKALLCYLFQNYPKSVEYAEKSEEYIDGVTALIVVPVFHFYDSLARLAVFSDSPQAEQTRILKKVAANQKKLKKWAHHAPMNHQHKFYLVEAERARVLGKEARDYYNKAIAFAQENEYLNEEALAHELAGQFYMAKGLPKIAQVYLRDAHYAYKKWGAKAKVLDLEKRYPQFFSQKASNMGTIHSVVSTSTQKTSDWLDLNSVMKASQTLSGEIVLNKLLEKMMHIVIENAGAEKGFLLLPQQDKWFIEAQGQANSTEVKILQSLTVETSEQAPTNIIQYVARTRENVVLHDATQEGTYQREPYIIKQRPKSILCAPLLNQGQLTGILYLENNLTTGAFTDERLEMLNVLSSQLAISIENSILYNNLEKKVAERTQELSDALEHLKATQAQLVESEKMASLGGLVAGIAHEINTPLGVCVTVGSTLAAQIEKTATAYDNKQLKGSALKAYFESALRGSRLILNNLERAAELVQSFKQVAVDQTHLDKRTFAVKKYIEGTLINLTPHLKKTQHQVTING</sequence>
<feature type="domain" description="Protein kinase" evidence="1">
    <location>
        <begin position="1"/>
        <end position="145"/>
    </location>
</feature>
<proteinExistence type="predicted"/>
<feature type="non-terminal residue" evidence="2">
    <location>
        <position position="1"/>
    </location>
</feature>
<dbReference type="InterPro" id="IPR029016">
    <property type="entry name" value="GAF-like_dom_sf"/>
</dbReference>
<feature type="non-terminal residue" evidence="2">
    <location>
        <position position="1509"/>
    </location>
</feature>
<evidence type="ECO:0000313" key="3">
    <source>
        <dbReference type="Proteomes" id="UP000030428"/>
    </source>
</evidence>
<dbReference type="SMART" id="SM00220">
    <property type="entry name" value="S_TKc"/>
    <property type="match status" value="1"/>
</dbReference>
<dbReference type="InterPro" id="IPR027417">
    <property type="entry name" value="P-loop_NTPase"/>
</dbReference>
<dbReference type="Pfam" id="PF01590">
    <property type="entry name" value="GAF"/>
    <property type="match status" value="1"/>
</dbReference>
<dbReference type="InterPro" id="IPR011009">
    <property type="entry name" value="Kinase-like_dom_sf"/>
</dbReference>
<dbReference type="Pfam" id="PF00069">
    <property type="entry name" value="Pkinase"/>
    <property type="match status" value="1"/>
</dbReference>
<organism evidence="2 3">
    <name type="scientific">Candidatus Thiomargarita nelsonii</name>
    <dbReference type="NCBI Taxonomy" id="1003181"/>
    <lineage>
        <taxon>Bacteria</taxon>
        <taxon>Pseudomonadati</taxon>
        <taxon>Pseudomonadota</taxon>
        <taxon>Gammaproteobacteria</taxon>
        <taxon>Thiotrichales</taxon>
        <taxon>Thiotrichaceae</taxon>
        <taxon>Thiomargarita</taxon>
    </lineage>
</organism>
<dbReference type="CDD" id="cd14014">
    <property type="entry name" value="STKc_PknB_like"/>
    <property type="match status" value="1"/>
</dbReference>
<dbReference type="GO" id="GO:0004672">
    <property type="term" value="F:protein kinase activity"/>
    <property type="evidence" value="ECO:0007669"/>
    <property type="project" value="InterPro"/>
</dbReference>
<dbReference type="Proteomes" id="UP000030428">
    <property type="component" value="Unassembled WGS sequence"/>
</dbReference>
<dbReference type="Gene3D" id="1.10.510.10">
    <property type="entry name" value="Transferase(Phosphotransferase) domain 1"/>
    <property type="match status" value="1"/>
</dbReference>
<comment type="caution">
    <text evidence="2">The sequence shown here is derived from an EMBL/GenBank/DDBJ whole genome shotgun (WGS) entry which is preliminary data.</text>
</comment>
<dbReference type="SUPFAM" id="SSF55781">
    <property type="entry name" value="GAF domain-like"/>
    <property type="match status" value="1"/>
</dbReference>
<keyword evidence="3" id="KW-1185">Reference proteome</keyword>
<evidence type="ECO:0000259" key="1">
    <source>
        <dbReference type="PROSITE" id="PS50011"/>
    </source>
</evidence>
<evidence type="ECO:0000313" key="2">
    <source>
        <dbReference type="EMBL" id="TGN99878.1"/>
    </source>
</evidence>
<dbReference type="GO" id="GO:0005524">
    <property type="term" value="F:ATP binding"/>
    <property type="evidence" value="ECO:0007669"/>
    <property type="project" value="InterPro"/>
</dbReference>
<dbReference type="Gene3D" id="3.40.50.300">
    <property type="entry name" value="P-loop containing nucleotide triphosphate hydrolases"/>
    <property type="match status" value="1"/>
</dbReference>
<dbReference type="InterPro" id="IPR000719">
    <property type="entry name" value="Prot_kinase_dom"/>
</dbReference>
<protein>
    <recommendedName>
        <fullName evidence="1">Protein kinase domain-containing protein</fullName>
    </recommendedName>
</protein>
<dbReference type="SMART" id="SM00065">
    <property type="entry name" value="GAF"/>
    <property type="match status" value="1"/>
</dbReference>
<name>A0A4E0QK84_9GAMM</name>
<reference evidence="2 3" key="1">
    <citation type="journal article" date="2016" name="Front. Microbiol.">
        <title>Single-Cell (Meta-)Genomics of a Dimorphic Candidatus Thiomargarita nelsonii Reveals Genomic Plasticity.</title>
        <authorList>
            <person name="Flood B.E."/>
            <person name="Fliss P."/>
            <person name="Jones D.S."/>
            <person name="Dick G.J."/>
            <person name="Jain S."/>
            <person name="Kaster A.K."/>
            <person name="Winkel M."/>
            <person name="Mussmann M."/>
            <person name="Bailey J."/>
        </authorList>
    </citation>
    <scope>NUCLEOTIDE SEQUENCE [LARGE SCALE GENOMIC DNA]</scope>
    <source>
        <strain evidence="2">Hydrate Ridge</strain>
    </source>
</reference>
<dbReference type="InterPro" id="IPR041664">
    <property type="entry name" value="AAA_16"/>
</dbReference>
<dbReference type="Gene3D" id="3.30.450.40">
    <property type="match status" value="1"/>
</dbReference>